<dbReference type="PANTHER" id="PTHR30589:SF0">
    <property type="entry name" value="PHOSPHATIDYLGLYCEROL--PROLIPOPROTEIN DIACYLGLYCERYL TRANSFERASE"/>
    <property type="match status" value="1"/>
</dbReference>
<dbReference type="InterPro" id="IPR001640">
    <property type="entry name" value="Lgt"/>
</dbReference>
<feature type="transmembrane region" description="Helical" evidence="7">
    <location>
        <begin position="66"/>
        <end position="86"/>
    </location>
</feature>
<organism evidence="8 9">
    <name type="scientific">Phreatobacter oligotrophus</name>
    <dbReference type="NCBI Taxonomy" id="1122261"/>
    <lineage>
        <taxon>Bacteria</taxon>
        <taxon>Pseudomonadati</taxon>
        <taxon>Pseudomonadota</taxon>
        <taxon>Alphaproteobacteria</taxon>
        <taxon>Hyphomicrobiales</taxon>
        <taxon>Phreatobacteraceae</taxon>
        <taxon>Phreatobacter</taxon>
    </lineage>
</organism>
<evidence type="ECO:0000256" key="1">
    <source>
        <dbReference type="ARBA" id="ARBA00007150"/>
    </source>
</evidence>
<comment type="function">
    <text evidence="7">Catalyzes the transfer of the diacylglyceryl group from phosphatidylglycerol to the sulfhydryl group of the N-terminal cysteine of a prolipoprotein, the first step in the formation of mature lipoproteins.</text>
</comment>
<dbReference type="GO" id="GO:0005886">
    <property type="term" value="C:plasma membrane"/>
    <property type="evidence" value="ECO:0007669"/>
    <property type="project" value="UniProtKB-SubCell"/>
</dbReference>
<evidence type="ECO:0000256" key="4">
    <source>
        <dbReference type="ARBA" id="ARBA00022692"/>
    </source>
</evidence>
<dbReference type="OrthoDB" id="871140at2"/>
<feature type="transmembrane region" description="Helical" evidence="7">
    <location>
        <begin position="26"/>
        <end position="45"/>
    </location>
</feature>
<name>A0A2T4ZJA3_9HYPH</name>
<dbReference type="GO" id="GO:0042158">
    <property type="term" value="P:lipoprotein biosynthetic process"/>
    <property type="evidence" value="ECO:0007669"/>
    <property type="project" value="UniProtKB-UniRule"/>
</dbReference>
<feature type="transmembrane region" description="Helical" evidence="7">
    <location>
        <begin position="106"/>
        <end position="123"/>
    </location>
</feature>
<keyword evidence="4 7" id="KW-0812">Transmembrane</keyword>
<accession>A0A2T4ZJA3</accession>
<dbReference type="GO" id="GO:0008961">
    <property type="term" value="F:phosphatidylglycerol-prolipoprotein diacylglyceryl transferase activity"/>
    <property type="evidence" value="ECO:0007669"/>
    <property type="project" value="UniProtKB-UniRule"/>
</dbReference>
<proteinExistence type="inferred from homology"/>
<evidence type="ECO:0000256" key="7">
    <source>
        <dbReference type="HAMAP-Rule" id="MF_01147"/>
    </source>
</evidence>
<evidence type="ECO:0000256" key="3">
    <source>
        <dbReference type="ARBA" id="ARBA00022679"/>
    </source>
</evidence>
<feature type="transmembrane region" description="Helical" evidence="7">
    <location>
        <begin position="240"/>
        <end position="264"/>
    </location>
</feature>
<keyword evidence="3 7" id="KW-0808">Transferase</keyword>
<comment type="pathway">
    <text evidence="7">Protein modification; lipoprotein biosynthesis (diacylglyceryl transfer).</text>
</comment>
<gene>
    <name evidence="7" type="primary">lgt</name>
    <name evidence="8" type="ORF">C8P69_101744</name>
</gene>
<dbReference type="Pfam" id="PF01790">
    <property type="entry name" value="LGT"/>
    <property type="match status" value="1"/>
</dbReference>
<sequence>MPLLALPFPVIDPVLIEIGPLAIRWYALAYIAGFLFGWWLAKRLLATDRLWAGGKAPMPPAAIDDAIVWAALCGILGGRLAFVLIYNLDYYIAHPAAIIAVWEGGMAFHGGIVGAVVGLFIFARRNSLPVLPLIDLAAIVAPIGIALGRLANFIKPELWGRVTDVPWGIIFPGAGPDPRHPSQLYQAGTEGLLLFVVLLIIARSGGLKRPGFLAGCFGIGYGLARSFGELFRQPDPQLGFLFAGATMGQLLSVPLIAVGLWLVLRSRRAAP</sequence>
<keyword evidence="9" id="KW-1185">Reference proteome</keyword>
<comment type="subcellular location">
    <subcellularLocation>
        <location evidence="7">Cell membrane</location>
        <topology evidence="7">Multi-pass membrane protein</topology>
    </subcellularLocation>
</comment>
<feature type="transmembrane region" description="Helical" evidence="7">
    <location>
        <begin position="130"/>
        <end position="151"/>
    </location>
</feature>
<reference evidence="8 9" key="1">
    <citation type="submission" date="2018-04" db="EMBL/GenBank/DDBJ databases">
        <title>Genomic Encyclopedia of Archaeal and Bacterial Type Strains, Phase II (KMG-II): from individual species to whole genera.</title>
        <authorList>
            <person name="Goeker M."/>
        </authorList>
    </citation>
    <scope>NUCLEOTIDE SEQUENCE [LARGE SCALE GENOMIC DNA]</scope>
    <source>
        <strain evidence="8 9">DSM 25521</strain>
    </source>
</reference>
<dbReference type="AlphaFoldDB" id="A0A2T4ZJA3"/>
<comment type="similarity">
    <text evidence="1 7">Belongs to the Lgt family.</text>
</comment>
<evidence type="ECO:0000313" key="9">
    <source>
        <dbReference type="Proteomes" id="UP000241808"/>
    </source>
</evidence>
<dbReference type="Proteomes" id="UP000241808">
    <property type="component" value="Unassembled WGS sequence"/>
</dbReference>
<dbReference type="EMBL" id="PZZL01000001">
    <property type="protein sequence ID" value="PTM62067.1"/>
    <property type="molecule type" value="Genomic_DNA"/>
</dbReference>
<dbReference type="HAMAP" id="MF_01147">
    <property type="entry name" value="Lgt"/>
    <property type="match status" value="1"/>
</dbReference>
<evidence type="ECO:0000256" key="2">
    <source>
        <dbReference type="ARBA" id="ARBA00022475"/>
    </source>
</evidence>
<dbReference type="RefSeq" id="WP_108174579.1">
    <property type="nucleotide sequence ID" value="NZ_PZZL01000001.1"/>
</dbReference>
<dbReference type="PANTHER" id="PTHR30589">
    <property type="entry name" value="PROLIPOPROTEIN DIACYLGLYCERYL TRANSFERASE"/>
    <property type="match status" value="1"/>
</dbReference>
<evidence type="ECO:0000313" key="8">
    <source>
        <dbReference type="EMBL" id="PTM62067.1"/>
    </source>
</evidence>
<dbReference type="EC" id="2.5.1.145" evidence="7"/>
<dbReference type="UniPathway" id="UPA00664"/>
<dbReference type="NCBIfam" id="TIGR00544">
    <property type="entry name" value="lgt"/>
    <property type="match status" value="1"/>
</dbReference>
<keyword evidence="5 7" id="KW-1133">Transmembrane helix</keyword>
<keyword evidence="2 7" id="KW-1003">Cell membrane</keyword>
<feature type="binding site" evidence="7">
    <location>
        <position position="149"/>
    </location>
    <ligand>
        <name>a 1,2-diacyl-sn-glycero-3-phospho-(1'-sn-glycerol)</name>
        <dbReference type="ChEBI" id="CHEBI:64716"/>
    </ligand>
</feature>
<feature type="transmembrane region" description="Helical" evidence="7">
    <location>
        <begin position="211"/>
        <end position="228"/>
    </location>
</feature>
<comment type="catalytic activity">
    <reaction evidence="7">
        <text>L-cysteinyl-[prolipoprotein] + a 1,2-diacyl-sn-glycero-3-phospho-(1'-sn-glycerol) = an S-1,2-diacyl-sn-glyceryl-L-cysteinyl-[prolipoprotein] + sn-glycerol 1-phosphate + H(+)</text>
        <dbReference type="Rhea" id="RHEA:56712"/>
        <dbReference type="Rhea" id="RHEA-COMP:14679"/>
        <dbReference type="Rhea" id="RHEA-COMP:14680"/>
        <dbReference type="ChEBI" id="CHEBI:15378"/>
        <dbReference type="ChEBI" id="CHEBI:29950"/>
        <dbReference type="ChEBI" id="CHEBI:57685"/>
        <dbReference type="ChEBI" id="CHEBI:64716"/>
        <dbReference type="ChEBI" id="CHEBI:140658"/>
        <dbReference type="EC" id="2.5.1.145"/>
    </reaction>
</comment>
<keyword evidence="8" id="KW-0449">Lipoprotein</keyword>
<feature type="transmembrane region" description="Helical" evidence="7">
    <location>
        <begin position="184"/>
        <end position="202"/>
    </location>
</feature>
<evidence type="ECO:0000256" key="5">
    <source>
        <dbReference type="ARBA" id="ARBA00022989"/>
    </source>
</evidence>
<evidence type="ECO:0000256" key="6">
    <source>
        <dbReference type="ARBA" id="ARBA00023136"/>
    </source>
</evidence>
<protein>
    <recommendedName>
        <fullName evidence="7">Phosphatidylglycerol--prolipoprotein diacylglyceryl transferase</fullName>
        <ecNumber evidence="7">2.5.1.145</ecNumber>
    </recommendedName>
</protein>
<comment type="caution">
    <text evidence="8">The sequence shown here is derived from an EMBL/GenBank/DDBJ whole genome shotgun (WGS) entry which is preliminary data.</text>
</comment>
<keyword evidence="6 7" id="KW-0472">Membrane</keyword>